<protein>
    <recommendedName>
        <fullName evidence="2">beta-lactamase</fullName>
        <ecNumber evidence="2">3.5.2.6</ecNumber>
    </recommendedName>
</protein>
<evidence type="ECO:0000256" key="3">
    <source>
        <dbReference type="ARBA" id="ARBA00023157"/>
    </source>
</evidence>
<dbReference type="SUPFAM" id="SSF81901">
    <property type="entry name" value="HCP-like"/>
    <property type="match status" value="1"/>
</dbReference>
<reference evidence="6 7" key="1">
    <citation type="submission" date="2017-10" db="EMBL/GenBank/DDBJ databases">
        <title>Genomics of the genus Arcobacter.</title>
        <authorList>
            <person name="Perez-Cataluna A."/>
            <person name="Figueras M.J."/>
        </authorList>
    </citation>
    <scope>NUCLEOTIDE SEQUENCE [LARGE SCALE GENOMIC DNA]</scope>
    <source>
        <strain evidence="6 7">CECT 9230</strain>
    </source>
</reference>
<dbReference type="InterPro" id="IPR006597">
    <property type="entry name" value="Sel1-like"/>
</dbReference>
<dbReference type="PROSITE" id="PS51257">
    <property type="entry name" value="PROKAR_LIPOPROTEIN"/>
    <property type="match status" value="1"/>
</dbReference>
<evidence type="ECO:0000313" key="7">
    <source>
        <dbReference type="Proteomes" id="UP000252669"/>
    </source>
</evidence>
<organism evidence="6 7">
    <name type="scientific">Aliarcobacter vitoriensis</name>
    <dbReference type="NCBI Taxonomy" id="2011099"/>
    <lineage>
        <taxon>Bacteria</taxon>
        <taxon>Pseudomonadati</taxon>
        <taxon>Campylobacterota</taxon>
        <taxon>Epsilonproteobacteria</taxon>
        <taxon>Campylobacterales</taxon>
        <taxon>Arcobacteraceae</taxon>
        <taxon>Aliarcobacter</taxon>
    </lineage>
</organism>
<evidence type="ECO:0000313" key="6">
    <source>
        <dbReference type="EMBL" id="RBQ30086.1"/>
    </source>
</evidence>
<feature type="chain" id="PRO_5016958420" description="beta-lactamase" evidence="5">
    <location>
        <begin position="27"/>
        <end position="203"/>
    </location>
</feature>
<dbReference type="GO" id="GO:0046677">
    <property type="term" value="P:response to antibiotic"/>
    <property type="evidence" value="ECO:0007669"/>
    <property type="project" value="UniProtKB-KW"/>
</dbReference>
<dbReference type="EMBL" id="PDKB01000001">
    <property type="protein sequence ID" value="RBQ30086.1"/>
    <property type="molecule type" value="Genomic_DNA"/>
</dbReference>
<evidence type="ECO:0000256" key="1">
    <source>
        <dbReference type="ARBA" id="ARBA00001526"/>
    </source>
</evidence>
<evidence type="ECO:0000256" key="5">
    <source>
        <dbReference type="SAM" id="SignalP"/>
    </source>
</evidence>
<feature type="signal peptide" evidence="5">
    <location>
        <begin position="1"/>
        <end position="26"/>
    </location>
</feature>
<dbReference type="SMART" id="SM00671">
    <property type="entry name" value="SEL1"/>
    <property type="match status" value="3"/>
</dbReference>
<evidence type="ECO:0000256" key="2">
    <source>
        <dbReference type="ARBA" id="ARBA00012865"/>
    </source>
</evidence>
<accession>A0A366MV03</accession>
<keyword evidence="4" id="KW-0046">Antibiotic resistance</keyword>
<comment type="caution">
    <text evidence="6">The sequence shown here is derived from an EMBL/GenBank/DDBJ whole genome shotgun (WGS) entry which is preliminary data.</text>
</comment>
<dbReference type="Proteomes" id="UP000252669">
    <property type="component" value="Unassembled WGS sequence"/>
</dbReference>
<keyword evidence="3" id="KW-1015">Disulfide bond</keyword>
<keyword evidence="5" id="KW-0732">Signal</keyword>
<comment type="catalytic activity">
    <reaction evidence="1">
        <text>a beta-lactam + H2O = a substituted beta-amino acid</text>
        <dbReference type="Rhea" id="RHEA:20401"/>
        <dbReference type="ChEBI" id="CHEBI:15377"/>
        <dbReference type="ChEBI" id="CHEBI:35627"/>
        <dbReference type="ChEBI" id="CHEBI:140347"/>
        <dbReference type="EC" id="3.5.2.6"/>
    </reaction>
</comment>
<dbReference type="OrthoDB" id="5343868at2"/>
<dbReference type="RefSeq" id="WP_113892179.1">
    <property type="nucleotide sequence ID" value="NZ_JANJGA010000002.1"/>
</dbReference>
<dbReference type="InterPro" id="IPR011990">
    <property type="entry name" value="TPR-like_helical_dom_sf"/>
</dbReference>
<dbReference type="EC" id="3.5.2.6" evidence="2"/>
<evidence type="ECO:0000256" key="4">
    <source>
        <dbReference type="ARBA" id="ARBA00023251"/>
    </source>
</evidence>
<name>A0A366MV03_9BACT</name>
<dbReference type="AlphaFoldDB" id="A0A366MV03"/>
<keyword evidence="7" id="KW-1185">Reference proteome</keyword>
<proteinExistence type="predicted"/>
<dbReference type="GO" id="GO:0008800">
    <property type="term" value="F:beta-lactamase activity"/>
    <property type="evidence" value="ECO:0007669"/>
    <property type="project" value="UniProtKB-EC"/>
</dbReference>
<sequence>MFKVIKLAILVAILPFIVACSSHNQAMKVLPNELEIADQCKNMNINFEMDCYDLISYKNSFAQIRLGIQAQNVGLAQEALDRYTKAQKAGNFYSNALISNLYANGIGVEVDEKKSINLLKDVQEVDPIAAYRLSFYYFTENNPQKAIELLEYSAQNGVKDAQKDLVLVFSNNQYLEEDEDKSLYYDNLYQDGQEDFTKKIYGR</sequence>
<gene>
    <name evidence="6" type="ORF">CRU91_00135</name>
</gene>
<dbReference type="Gene3D" id="1.25.40.10">
    <property type="entry name" value="Tetratricopeptide repeat domain"/>
    <property type="match status" value="1"/>
</dbReference>